<sequence length="570" mass="59483">MASALALEETMLKNTRILVRLAAMVAVMVVLMAAIAVIGIRGMGGVEEGLRTVYVDRVVPLEEIGNIQSDYFKVRIAVMDAVAAHDVSVIQKDRDEIAQLVQDTQRRWKDYLATYLTPEEKVLADAAQKSFDAYDAVRERVLGTLSSGDFDGGKALAKAEGTPTLAKLMDDIAKLKQLQVDVAKSEYEKAGASYAADRLLLIAGLVAAVLLGSGVAYVIGRSVSVPLRRIIDVMQALTAGDLTVAVSGTERKDEVGEVARSVAVFKDGLAETARLRQEQEEAKQRGEAERREAMLALASRFEQTVGGVVNDVTSSAQQLQSTAQAMTATAEETSRQSTAVAAASEQTTQNVQTVASATEELSASIHEISGQVSESSRIVAGAVRQADDTNAKVQSLAAAAQKIGDVVRLISDIAGQTNLLALNATIEAARAGEAGKGFAVVASEVKTLATQTAKATEEIGGQIRAIQEATGASAEAIAAITGTINRVNEISTAIASAVEEQGAATQEISRNVQQAAQGTTEVASNIAGVTQAAGETGAAASEVLTAAGALARGGAELKMQVGEFLRTIRA</sequence>
<evidence type="ECO:0000256" key="4">
    <source>
        <dbReference type="ARBA" id="ARBA00029447"/>
    </source>
</evidence>
<feature type="domain" description="T-SNARE coiled-coil homology" evidence="8">
    <location>
        <begin position="467"/>
        <end position="529"/>
    </location>
</feature>
<reference evidence="11" key="1">
    <citation type="submission" date="2023-08" db="EMBL/GenBank/DDBJ databases">
        <title>Rhodospirillaceae gen. nov., a novel taxon isolated from the Yangtze River Yuezi River estuary sludge.</title>
        <authorList>
            <person name="Ruan L."/>
        </authorList>
    </citation>
    <scope>NUCLEOTIDE SEQUENCE [LARGE SCALE GENOMIC DNA]</scope>
    <source>
        <strain evidence="11">R-7</strain>
    </source>
</reference>
<evidence type="ECO:0000313" key="11">
    <source>
        <dbReference type="Proteomes" id="UP001230156"/>
    </source>
</evidence>
<dbReference type="InterPro" id="IPR004089">
    <property type="entry name" value="MCPsignal_dom"/>
</dbReference>
<keyword evidence="2" id="KW-0997">Cell inner membrane</keyword>
<gene>
    <name evidence="10" type="ORF">Q8A70_15605</name>
</gene>
<dbReference type="Pfam" id="PF00672">
    <property type="entry name" value="HAMP"/>
    <property type="match status" value="1"/>
</dbReference>
<feature type="transmembrane region" description="Helical" evidence="6">
    <location>
        <begin position="199"/>
        <end position="219"/>
    </location>
</feature>
<evidence type="ECO:0000256" key="2">
    <source>
        <dbReference type="ARBA" id="ARBA00022519"/>
    </source>
</evidence>
<dbReference type="SMART" id="SM00283">
    <property type="entry name" value="MA"/>
    <property type="match status" value="1"/>
</dbReference>
<keyword evidence="11" id="KW-1185">Reference proteome</keyword>
<keyword evidence="6" id="KW-0812">Transmembrane</keyword>
<comment type="caution">
    <text evidence="10">The sequence shown here is derived from an EMBL/GenBank/DDBJ whole genome shotgun (WGS) entry which is preliminary data.</text>
</comment>
<dbReference type="PANTHER" id="PTHR32089:SF112">
    <property type="entry name" value="LYSOZYME-LIKE PROTEIN-RELATED"/>
    <property type="match status" value="1"/>
</dbReference>
<dbReference type="SUPFAM" id="SSF58104">
    <property type="entry name" value="Methyl-accepting chemotaxis protein (MCP) signaling domain"/>
    <property type="match status" value="1"/>
</dbReference>
<dbReference type="Pfam" id="PF00015">
    <property type="entry name" value="MCPsignal"/>
    <property type="match status" value="1"/>
</dbReference>
<dbReference type="InterPro" id="IPR000727">
    <property type="entry name" value="T_SNARE_dom"/>
</dbReference>
<proteinExistence type="inferred from homology"/>
<name>A0ABU0YQR7_9PROT</name>
<organism evidence="10 11">
    <name type="scientific">Dongia sedimenti</name>
    <dbReference type="NCBI Taxonomy" id="3064282"/>
    <lineage>
        <taxon>Bacteria</taxon>
        <taxon>Pseudomonadati</taxon>
        <taxon>Pseudomonadota</taxon>
        <taxon>Alphaproteobacteria</taxon>
        <taxon>Rhodospirillales</taxon>
        <taxon>Dongiaceae</taxon>
        <taxon>Dongia</taxon>
    </lineage>
</organism>
<evidence type="ECO:0000256" key="5">
    <source>
        <dbReference type="PROSITE-ProRule" id="PRU00284"/>
    </source>
</evidence>
<accession>A0ABU0YQR7</accession>
<dbReference type="RefSeq" id="WP_379956760.1">
    <property type="nucleotide sequence ID" value="NZ_JAUYVI010000005.1"/>
</dbReference>
<evidence type="ECO:0000256" key="1">
    <source>
        <dbReference type="ARBA" id="ARBA00004429"/>
    </source>
</evidence>
<keyword evidence="6" id="KW-0472">Membrane</keyword>
<comment type="subcellular location">
    <subcellularLocation>
        <location evidence="1">Cell inner membrane</location>
        <topology evidence="1">Multi-pass membrane protein</topology>
    </subcellularLocation>
</comment>
<feature type="domain" description="Methyl-accepting transducer" evidence="7">
    <location>
        <begin position="308"/>
        <end position="551"/>
    </location>
</feature>
<dbReference type="PANTHER" id="PTHR32089">
    <property type="entry name" value="METHYL-ACCEPTING CHEMOTAXIS PROTEIN MCPB"/>
    <property type="match status" value="1"/>
</dbReference>
<dbReference type="Proteomes" id="UP001230156">
    <property type="component" value="Unassembled WGS sequence"/>
</dbReference>
<evidence type="ECO:0000256" key="3">
    <source>
        <dbReference type="ARBA" id="ARBA00023224"/>
    </source>
</evidence>
<evidence type="ECO:0000313" key="10">
    <source>
        <dbReference type="EMBL" id="MDQ7249113.1"/>
    </source>
</evidence>
<dbReference type="Gene3D" id="6.10.340.10">
    <property type="match status" value="1"/>
</dbReference>
<feature type="domain" description="HAMP" evidence="9">
    <location>
        <begin position="221"/>
        <end position="274"/>
    </location>
</feature>
<dbReference type="CDD" id="cd06225">
    <property type="entry name" value="HAMP"/>
    <property type="match status" value="1"/>
</dbReference>
<protein>
    <submittedName>
        <fullName evidence="10">MCP four helix bundle domain-containing protein</fullName>
    </submittedName>
</protein>
<dbReference type="SMART" id="SM00304">
    <property type="entry name" value="HAMP"/>
    <property type="match status" value="1"/>
</dbReference>
<dbReference type="Pfam" id="PF12729">
    <property type="entry name" value="4HB_MCP_1"/>
    <property type="match status" value="1"/>
</dbReference>
<evidence type="ECO:0000259" key="9">
    <source>
        <dbReference type="PROSITE" id="PS50885"/>
    </source>
</evidence>
<dbReference type="Gene3D" id="1.10.287.950">
    <property type="entry name" value="Methyl-accepting chemotaxis protein"/>
    <property type="match status" value="1"/>
</dbReference>
<evidence type="ECO:0000259" key="8">
    <source>
        <dbReference type="PROSITE" id="PS50192"/>
    </source>
</evidence>
<dbReference type="EMBL" id="JAUYVI010000005">
    <property type="protein sequence ID" value="MDQ7249113.1"/>
    <property type="molecule type" value="Genomic_DNA"/>
</dbReference>
<dbReference type="InterPro" id="IPR024478">
    <property type="entry name" value="HlyB_4HB_MCP"/>
</dbReference>
<keyword evidence="3 5" id="KW-0807">Transducer</keyword>
<comment type="similarity">
    <text evidence="4">Belongs to the methyl-accepting chemotaxis (MCP) protein family.</text>
</comment>
<evidence type="ECO:0000259" key="7">
    <source>
        <dbReference type="PROSITE" id="PS50111"/>
    </source>
</evidence>
<dbReference type="PROSITE" id="PS50111">
    <property type="entry name" value="CHEMOTAXIS_TRANSDUC_2"/>
    <property type="match status" value="1"/>
</dbReference>
<keyword evidence="2" id="KW-1003">Cell membrane</keyword>
<dbReference type="PROSITE" id="PS50885">
    <property type="entry name" value="HAMP"/>
    <property type="match status" value="1"/>
</dbReference>
<keyword evidence="6" id="KW-1133">Transmembrane helix</keyword>
<dbReference type="InterPro" id="IPR003660">
    <property type="entry name" value="HAMP_dom"/>
</dbReference>
<dbReference type="PROSITE" id="PS50192">
    <property type="entry name" value="T_SNARE"/>
    <property type="match status" value="1"/>
</dbReference>
<evidence type="ECO:0000256" key="6">
    <source>
        <dbReference type="SAM" id="Phobius"/>
    </source>
</evidence>
<feature type="transmembrane region" description="Helical" evidence="6">
    <location>
        <begin position="17"/>
        <end position="40"/>
    </location>
</feature>